<dbReference type="Gene3D" id="1.10.260.40">
    <property type="entry name" value="lambda repressor-like DNA-binding domains"/>
    <property type="match status" value="1"/>
</dbReference>
<evidence type="ECO:0000313" key="3">
    <source>
        <dbReference type="Proteomes" id="UP000198656"/>
    </source>
</evidence>
<dbReference type="Proteomes" id="UP000198656">
    <property type="component" value="Unassembled WGS sequence"/>
</dbReference>
<dbReference type="PROSITE" id="PS50943">
    <property type="entry name" value="HTH_CROC1"/>
    <property type="match status" value="1"/>
</dbReference>
<dbReference type="SUPFAM" id="SSF47413">
    <property type="entry name" value="lambda repressor-like DNA-binding domains"/>
    <property type="match status" value="1"/>
</dbReference>
<dbReference type="SMART" id="SM00530">
    <property type="entry name" value="HTH_XRE"/>
    <property type="match status" value="1"/>
</dbReference>
<dbReference type="InterPro" id="IPR001387">
    <property type="entry name" value="Cro/C1-type_HTH"/>
</dbReference>
<dbReference type="CDD" id="cd00093">
    <property type="entry name" value="HTH_XRE"/>
    <property type="match status" value="1"/>
</dbReference>
<dbReference type="STRING" id="1121419.SAMN05443529_11419"/>
<evidence type="ECO:0000259" key="1">
    <source>
        <dbReference type="PROSITE" id="PS50943"/>
    </source>
</evidence>
<reference evidence="3" key="1">
    <citation type="submission" date="2016-10" db="EMBL/GenBank/DDBJ databases">
        <authorList>
            <person name="Varghese N."/>
            <person name="Submissions S."/>
        </authorList>
    </citation>
    <scope>NUCLEOTIDE SEQUENCE [LARGE SCALE GENOMIC DNA]</scope>
    <source>
        <strain evidence="3">DSM 8344</strain>
    </source>
</reference>
<dbReference type="OrthoDB" id="1684348at2"/>
<keyword evidence="3" id="KW-1185">Reference proteome</keyword>
<sequence>MAEFGKTRLWLIKYRGDLTQQQVANKAGISRSYYAEIESGNKNPGVKTAKRISNVLMFDWTIFYKS</sequence>
<dbReference type="RefSeq" id="WP_092333817.1">
    <property type="nucleotide sequence ID" value="NZ_FNCP01000014.1"/>
</dbReference>
<name>A0A1G8CTG5_9FIRM</name>
<proteinExistence type="predicted"/>
<accession>A0A1G8CTG5</accession>
<protein>
    <submittedName>
        <fullName evidence="2">Helix-turn-helix</fullName>
    </submittedName>
</protein>
<gene>
    <name evidence="2" type="ORF">SAMN05443529_11419</name>
</gene>
<organism evidence="2 3">
    <name type="scientific">Desulfosporosinus hippei DSM 8344</name>
    <dbReference type="NCBI Taxonomy" id="1121419"/>
    <lineage>
        <taxon>Bacteria</taxon>
        <taxon>Bacillati</taxon>
        <taxon>Bacillota</taxon>
        <taxon>Clostridia</taxon>
        <taxon>Eubacteriales</taxon>
        <taxon>Desulfitobacteriaceae</taxon>
        <taxon>Desulfosporosinus</taxon>
    </lineage>
</organism>
<evidence type="ECO:0000313" key="2">
    <source>
        <dbReference type="EMBL" id="SDH48573.1"/>
    </source>
</evidence>
<dbReference type="Pfam" id="PF01381">
    <property type="entry name" value="HTH_3"/>
    <property type="match status" value="1"/>
</dbReference>
<dbReference type="AlphaFoldDB" id="A0A1G8CTG5"/>
<dbReference type="InterPro" id="IPR010982">
    <property type="entry name" value="Lambda_DNA-bd_dom_sf"/>
</dbReference>
<dbReference type="EMBL" id="FNCP01000014">
    <property type="protein sequence ID" value="SDH48573.1"/>
    <property type="molecule type" value="Genomic_DNA"/>
</dbReference>
<dbReference type="GO" id="GO:0003677">
    <property type="term" value="F:DNA binding"/>
    <property type="evidence" value="ECO:0007669"/>
    <property type="project" value="InterPro"/>
</dbReference>
<feature type="domain" description="HTH cro/C1-type" evidence="1">
    <location>
        <begin position="18"/>
        <end position="63"/>
    </location>
</feature>